<evidence type="ECO:0000313" key="1">
    <source>
        <dbReference type="EMBL" id="BAT88823.1"/>
    </source>
</evidence>
<evidence type="ECO:0000313" key="2">
    <source>
        <dbReference type="Proteomes" id="UP000291084"/>
    </source>
</evidence>
<gene>
    <name evidence="1" type="primary">Vigan.05G244200</name>
    <name evidence="1" type="ORF">VIGAN_05244200</name>
</gene>
<keyword evidence="2" id="KW-1185">Reference proteome</keyword>
<dbReference type="AlphaFoldDB" id="A0A0S3S7K2"/>
<feature type="non-terminal residue" evidence="1">
    <location>
        <position position="1"/>
    </location>
</feature>
<accession>A0A0S3S7K2</accession>
<name>A0A0S3S7K2_PHAAN</name>
<dbReference type="EMBL" id="AP015038">
    <property type="protein sequence ID" value="BAT88823.1"/>
    <property type="molecule type" value="Genomic_DNA"/>
</dbReference>
<reference evidence="1 2" key="1">
    <citation type="journal article" date="2015" name="Sci. Rep.">
        <title>The power of single molecule real-time sequencing technology in the de novo assembly of a eukaryotic genome.</title>
        <authorList>
            <person name="Sakai H."/>
            <person name="Naito K."/>
            <person name="Ogiso-Tanaka E."/>
            <person name="Takahashi Y."/>
            <person name="Iseki K."/>
            <person name="Muto C."/>
            <person name="Satou K."/>
            <person name="Teruya K."/>
            <person name="Shiroma A."/>
            <person name="Shimoji M."/>
            <person name="Hirano T."/>
            <person name="Itoh T."/>
            <person name="Kaga A."/>
            <person name="Tomooka N."/>
        </authorList>
    </citation>
    <scope>NUCLEOTIDE SEQUENCE [LARGE SCALE GENOMIC DNA]</scope>
    <source>
        <strain evidence="2">cv. Shumari</strain>
    </source>
</reference>
<proteinExistence type="predicted"/>
<dbReference type="Proteomes" id="UP000291084">
    <property type="component" value="Chromosome 5"/>
</dbReference>
<sequence>HTLDPSGIIFKTWGKLTSPDLHFSITNIHCLEPIFSPPYSSLPFGHHFHLQHCSTTGPIINPYTLSSPSIFTHCHSHPQTPRNYTTITHYTDHPHPVITFIHMHQSP</sequence>
<organism evidence="1 2">
    <name type="scientific">Vigna angularis var. angularis</name>
    <dbReference type="NCBI Taxonomy" id="157739"/>
    <lineage>
        <taxon>Eukaryota</taxon>
        <taxon>Viridiplantae</taxon>
        <taxon>Streptophyta</taxon>
        <taxon>Embryophyta</taxon>
        <taxon>Tracheophyta</taxon>
        <taxon>Spermatophyta</taxon>
        <taxon>Magnoliopsida</taxon>
        <taxon>eudicotyledons</taxon>
        <taxon>Gunneridae</taxon>
        <taxon>Pentapetalae</taxon>
        <taxon>rosids</taxon>
        <taxon>fabids</taxon>
        <taxon>Fabales</taxon>
        <taxon>Fabaceae</taxon>
        <taxon>Papilionoideae</taxon>
        <taxon>50 kb inversion clade</taxon>
        <taxon>NPAAA clade</taxon>
        <taxon>indigoferoid/millettioid clade</taxon>
        <taxon>Phaseoleae</taxon>
        <taxon>Vigna</taxon>
    </lineage>
</organism>
<protein>
    <submittedName>
        <fullName evidence="1">Uncharacterized protein</fullName>
    </submittedName>
</protein>